<keyword evidence="2" id="KW-1185">Reference proteome</keyword>
<evidence type="ECO:0000313" key="2">
    <source>
        <dbReference type="Proteomes" id="UP001155077"/>
    </source>
</evidence>
<name>A0ABT0Z8C8_9FLAO</name>
<comment type="caution">
    <text evidence="1">The sequence shown here is derived from an EMBL/GenBank/DDBJ whole genome shotgun (WGS) entry which is preliminary data.</text>
</comment>
<sequence length="132" mass="15202">MDLRLLILVILLILPARLNSQKKLQRPSGGIGIESIDSVVANSFNIYDYIFDYKMRMEAGEILNEEEMCRIEEFSVHSEILEKNAIKVSSYLDTESFLTRVKGTIQLQRAKRVLAYCRQTSNEIMIKQNANN</sequence>
<proteinExistence type="predicted"/>
<accession>A0ABT0Z8C8</accession>
<organism evidence="1 2">
    <name type="scientific">Gramella jeungdoensis</name>
    <dbReference type="NCBI Taxonomy" id="708091"/>
    <lineage>
        <taxon>Bacteria</taxon>
        <taxon>Pseudomonadati</taxon>
        <taxon>Bacteroidota</taxon>
        <taxon>Flavobacteriia</taxon>
        <taxon>Flavobacteriales</taxon>
        <taxon>Flavobacteriaceae</taxon>
        <taxon>Christiangramia</taxon>
    </lineage>
</organism>
<dbReference type="Proteomes" id="UP001155077">
    <property type="component" value="Unassembled WGS sequence"/>
</dbReference>
<evidence type="ECO:0000313" key="1">
    <source>
        <dbReference type="EMBL" id="MCM8571004.1"/>
    </source>
</evidence>
<gene>
    <name evidence="1" type="ORF">NE848_16520</name>
</gene>
<dbReference type="EMBL" id="JAMSCK010000008">
    <property type="protein sequence ID" value="MCM8571004.1"/>
    <property type="molecule type" value="Genomic_DNA"/>
</dbReference>
<reference evidence="1" key="1">
    <citation type="submission" date="2022-06" db="EMBL/GenBank/DDBJ databases">
        <title>Gramella sediminis sp. nov., isolated from deep-sea sediment of the Indian Ocean.</title>
        <authorList>
            <person name="Yang L."/>
        </authorList>
    </citation>
    <scope>NUCLEOTIDE SEQUENCE</scope>
    <source>
        <strain evidence="1">HMD3159</strain>
    </source>
</reference>
<dbReference type="RefSeq" id="WP_252115712.1">
    <property type="nucleotide sequence ID" value="NZ_JAMSCK010000008.1"/>
</dbReference>
<protein>
    <submittedName>
        <fullName evidence="1">Uncharacterized protein</fullName>
    </submittedName>
</protein>